<dbReference type="Gene3D" id="3.40.50.2000">
    <property type="entry name" value="Glycogen Phosphorylase B"/>
    <property type="match status" value="2"/>
</dbReference>
<dbReference type="SUPFAM" id="SSF53756">
    <property type="entry name" value="UDP-Glycosyltransferase/glycogen phosphorylase"/>
    <property type="match status" value="1"/>
</dbReference>
<dbReference type="EMBL" id="PHEX01000001">
    <property type="protein sequence ID" value="PKQ28960.1"/>
    <property type="molecule type" value="Genomic_DNA"/>
</dbReference>
<feature type="region of interest" description="Disordered" evidence="1">
    <location>
        <begin position="1"/>
        <end position="20"/>
    </location>
</feature>
<gene>
    <name evidence="2" type="ORF">CVT63_00130</name>
</gene>
<protein>
    <recommendedName>
        <fullName evidence="4">Glycosyltransferase</fullName>
    </recommendedName>
</protein>
<dbReference type="AlphaFoldDB" id="A0A2N3G8C2"/>
<evidence type="ECO:0008006" key="4">
    <source>
        <dbReference type="Google" id="ProtNLM"/>
    </source>
</evidence>
<evidence type="ECO:0000313" key="2">
    <source>
        <dbReference type="EMBL" id="PKQ28960.1"/>
    </source>
</evidence>
<evidence type="ECO:0000313" key="3">
    <source>
        <dbReference type="Proteomes" id="UP000233654"/>
    </source>
</evidence>
<accession>A0A2N3G8C2</accession>
<dbReference type="Proteomes" id="UP000233654">
    <property type="component" value="Unassembled WGS sequence"/>
</dbReference>
<organism evidence="2 3">
    <name type="scientific">Candidatus Anoxymicrobium japonicum</name>
    <dbReference type="NCBI Taxonomy" id="2013648"/>
    <lineage>
        <taxon>Bacteria</taxon>
        <taxon>Bacillati</taxon>
        <taxon>Actinomycetota</taxon>
        <taxon>Candidatus Geothermincolia</taxon>
        <taxon>Candidatus Geothermincolales</taxon>
        <taxon>Candidatus Anoxymicrobiaceae</taxon>
        <taxon>Candidatus Anoxymicrobium</taxon>
    </lineage>
</organism>
<reference evidence="2 3" key="1">
    <citation type="journal article" date="2017" name="ISME J.">
        <title>Potential for microbial H2 and metal transformations associated with novel bacteria and archaea in deep terrestrial subsurface sediments.</title>
        <authorList>
            <person name="Hernsdorf A.W."/>
            <person name="Amano Y."/>
            <person name="Miyakawa K."/>
            <person name="Ise K."/>
            <person name="Suzuki Y."/>
            <person name="Anantharaman K."/>
            <person name="Probst A."/>
            <person name="Burstein D."/>
            <person name="Thomas B.C."/>
            <person name="Banfield J.F."/>
        </authorList>
    </citation>
    <scope>NUCLEOTIDE SEQUENCE [LARGE SCALE GENOMIC DNA]</scope>
    <source>
        <strain evidence="2">HGW-Actinobacteria-3</strain>
    </source>
</reference>
<name>A0A2N3G8C2_9ACTN</name>
<proteinExistence type="predicted"/>
<dbReference type="Pfam" id="PF13692">
    <property type="entry name" value="Glyco_trans_1_4"/>
    <property type="match status" value="1"/>
</dbReference>
<comment type="caution">
    <text evidence="2">The sequence shown here is derived from an EMBL/GenBank/DDBJ whole genome shotgun (WGS) entry which is preliminary data.</text>
</comment>
<evidence type="ECO:0000256" key="1">
    <source>
        <dbReference type="SAM" id="MobiDB-lite"/>
    </source>
</evidence>
<sequence length="514" mass="57347">MSRVSKGADPSGMALRGGSADRHGARPVFLYSSFVYHVLKFKCVEASLSKILVLGHAPLPWEDLAKSYGPGTRTWQFALPLLQDGHDVTVLASRIPFVYPENIEPVEKCEEQGCTVYRVTQPEFEVGGITDRLMTDLDPDCVVAATAYPSYVGATYAGERPLWADVFGSYLAEAQAKAAVYSDDSFIDHFQRVNNHIISMADRFSTVSERQACELVGQLGVNGRLNSGTLGYDFARSIPCGVVDREFPSPAYPDERLGPLDFIVLWSGGFNTWTDVRTLFEGLEFAMSERENIHFVSTGAEIEGHNDRTYRDFERMVASSRFRERFHLLGWVKRSEALSFYGTASVGINIDAMHYEVMFGSRNRILEWALAGLPAVSTDLCELTSELFSEGLLFAVPVADPPALAGRLLELERSRDKLIGVSRRLKSHVLERYSFERTTVPLREWVRRPTRAPDFADRVGLRNEALVAARRVFTPPITPDSPIREKLVFYLKNEGVASTLRRSAGLLGRRGAGR</sequence>